<evidence type="ECO:0000256" key="9">
    <source>
        <dbReference type="ARBA" id="ARBA00041175"/>
    </source>
</evidence>
<evidence type="ECO:0000259" key="11">
    <source>
        <dbReference type="PROSITE" id="PS51094"/>
    </source>
</evidence>
<accession>A0A1D3TRX4</accession>
<evidence type="ECO:0000256" key="8">
    <source>
        <dbReference type="ARBA" id="ARBA00037387"/>
    </source>
</evidence>
<dbReference type="CDD" id="cd00211">
    <property type="entry name" value="PTS_IIA_fru"/>
    <property type="match status" value="1"/>
</dbReference>
<dbReference type="InterPro" id="IPR002178">
    <property type="entry name" value="PTS_EIIA_type-2_dom"/>
</dbReference>
<evidence type="ECO:0000256" key="5">
    <source>
        <dbReference type="ARBA" id="ARBA00022679"/>
    </source>
</evidence>
<comment type="function">
    <text evidence="8">The phosphoenolpyruvate-dependent sugar phosphotransferase system (sugar PTS), a major carbohydrate active transport system, catalyzes the phosphorylation of incoming sugar substrates concomitantly with their translocation across the cell membrane. The enzyme II UlaABC PTS system is involved in ascorbate transport.</text>
</comment>
<evidence type="ECO:0000313" key="13">
    <source>
        <dbReference type="Proteomes" id="UP000199315"/>
    </source>
</evidence>
<keyword evidence="4" id="KW-0597">Phosphoprotein</keyword>
<keyword evidence="5" id="KW-0808">Transferase</keyword>
<feature type="domain" description="PTS EIIA type-2" evidence="11">
    <location>
        <begin position="4"/>
        <end position="149"/>
    </location>
</feature>
<dbReference type="InterPro" id="IPR051351">
    <property type="entry name" value="Ascorbate-PTS_EIIA_comp"/>
</dbReference>
<dbReference type="OrthoDB" id="369398at2"/>
<reference evidence="12 13" key="1">
    <citation type="submission" date="2016-09" db="EMBL/GenBank/DDBJ databases">
        <authorList>
            <person name="Capua I."/>
            <person name="De Benedictis P."/>
            <person name="Joannis T."/>
            <person name="Lombin L.H."/>
            <person name="Cattoli G."/>
        </authorList>
    </citation>
    <scope>NUCLEOTIDE SEQUENCE [LARGE SCALE GENOMIC DNA]</scope>
    <source>
        <strain evidence="12 13">GluBS11</strain>
    </source>
</reference>
<dbReference type="Pfam" id="PF00359">
    <property type="entry name" value="PTS_EIIA_2"/>
    <property type="match status" value="1"/>
</dbReference>
<dbReference type="GO" id="GO:0005737">
    <property type="term" value="C:cytoplasm"/>
    <property type="evidence" value="ECO:0007669"/>
    <property type="project" value="UniProtKB-SubCell"/>
</dbReference>
<evidence type="ECO:0000313" key="12">
    <source>
        <dbReference type="EMBL" id="SCP96536.1"/>
    </source>
</evidence>
<sequence length="151" mass="17335">MLREFVEKNHYIFVDKIDTWEESIRIGCKPIEADGTVDPRYAEQIIECVKKYGPYIIIIPNVAMPHSQEGAEGVNKTAISFMKVKEAVHFEEGNPEKDANLFFTLASCNPDEHMANMVKLSEMLMNEELVEELLKAEGPEDLLRLQEKYLD</sequence>
<dbReference type="RefSeq" id="WP_091231859.1">
    <property type="nucleotide sequence ID" value="NZ_FMKA01000005.1"/>
</dbReference>
<keyword evidence="13" id="KW-1185">Reference proteome</keyword>
<evidence type="ECO:0000256" key="3">
    <source>
        <dbReference type="ARBA" id="ARBA00022490"/>
    </source>
</evidence>
<name>A0A1D3TRX4_9FIRM</name>
<evidence type="ECO:0000256" key="2">
    <source>
        <dbReference type="ARBA" id="ARBA00022448"/>
    </source>
</evidence>
<dbReference type="SUPFAM" id="SSF55804">
    <property type="entry name" value="Phoshotransferase/anion transport protein"/>
    <property type="match status" value="1"/>
</dbReference>
<dbReference type="InterPro" id="IPR016152">
    <property type="entry name" value="PTrfase/Anion_transptr"/>
</dbReference>
<dbReference type="PANTHER" id="PTHR36203">
    <property type="entry name" value="ASCORBATE-SPECIFIC PTS SYSTEM EIIA COMPONENT"/>
    <property type="match status" value="1"/>
</dbReference>
<keyword evidence="6" id="KW-0598">Phosphotransferase system</keyword>
<evidence type="ECO:0000256" key="4">
    <source>
        <dbReference type="ARBA" id="ARBA00022553"/>
    </source>
</evidence>
<keyword evidence="2" id="KW-0813">Transport</keyword>
<dbReference type="GO" id="GO:0016301">
    <property type="term" value="F:kinase activity"/>
    <property type="evidence" value="ECO:0007669"/>
    <property type="project" value="UniProtKB-KW"/>
</dbReference>
<keyword evidence="3" id="KW-0963">Cytoplasm</keyword>
<dbReference type="Proteomes" id="UP000199315">
    <property type="component" value="Unassembled WGS sequence"/>
</dbReference>
<organism evidence="12 13">
    <name type="scientific">Anaerobium acetethylicum</name>
    <dbReference type="NCBI Taxonomy" id="1619234"/>
    <lineage>
        <taxon>Bacteria</taxon>
        <taxon>Bacillati</taxon>
        <taxon>Bacillota</taxon>
        <taxon>Clostridia</taxon>
        <taxon>Lachnospirales</taxon>
        <taxon>Lachnospiraceae</taxon>
        <taxon>Anaerobium</taxon>
    </lineage>
</organism>
<proteinExistence type="predicted"/>
<gene>
    <name evidence="12" type="ORF">SAMN05421730_100567</name>
</gene>
<dbReference type="Gene3D" id="3.40.930.10">
    <property type="entry name" value="Mannitol-specific EII, Chain A"/>
    <property type="match status" value="1"/>
</dbReference>
<protein>
    <recommendedName>
        <fullName evidence="9">Ascorbate-specific PTS system EIIA component</fullName>
    </recommendedName>
    <alternativeName>
        <fullName evidence="10">Ascorbate-specific phosphotransferase enzyme IIA component</fullName>
    </alternativeName>
</protein>
<dbReference type="AlphaFoldDB" id="A0A1D3TRX4"/>
<dbReference type="STRING" id="1619234.SAMN05421730_100567"/>
<evidence type="ECO:0000256" key="7">
    <source>
        <dbReference type="ARBA" id="ARBA00022777"/>
    </source>
</evidence>
<dbReference type="PROSITE" id="PS51094">
    <property type="entry name" value="PTS_EIIA_TYPE_2"/>
    <property type="match status" value="1"/>
</dbReference>
<comment type="subcellular location">
    <subcellularLocation>
        <location evidence="1">Cytoplasm</location>
    </subcellularLocation>
</comment>
<evidence type="ECO:0000256" key="1">
    <source>
        <dbReference type="ARBA" id="ARBA00004496"/>
    </source>
</evidence>
<dbReference type="GO" id="GO:0009401">
    <property type="term" value="P:phosphoenolpyruvate-dependent sugar phosphotransferase system"/>
    <property type="evidence" value="ECO:0007669"/>
    <property type="project" value="UniProtKB-KW"/>
</dbReference>
<keyword evidence="7" id="KW-0418">Kinase</keyword>
<dbReference type="EMBL" id="FMKA01000005">
    <property type="protein sequence ID" value="SCP96536.1"/>
    <property type="molecule type" value="Genomic_DNA"/>
</dbReference>
<dbReference type="PANTHER" id="PTHR36203:SF1">
    <property type="entry name" value="ASCORBATE-SPECIFIC PTS SYSTEM EIIA COMPONENT"/>
    <property type="match status" value="1"/>
</dbReference>
<evidence type="ECO:0000256" key="10">
    <source>
        <dbReference type="ARBA" id="ARBA00042072"/>
    </source>
</evidence>
<evidence type="ECO:0000256" key="6">
    <source>
        <dbReference type="ARBA" id="ARBA00022683"/>
    </source>
</evidence>